<dbReference type="AlphaFoldDB" id="A0A2U0THA3"/>
<evidence type="ECO:0000256" key="2">
    <source>
        <dbReference type="ARBA" id="ARBA00012417"/>
    </source>
</evidence>
<dbReference type="NCBIfam" id="NF004316">
    <property type="entry name" value="PRK05711.1"/>
    <property type="match status" value="1"/>
</dbReference>
<keyword evidence="4 18" id="KW-0808">Transferase</keyword>
<keyword evidence="10 18" id="KW-0269">Exonuclease</keyword>
<dbReference type="InterPro" id="IPR012337">
    <property type="entry name" value="RNaseH-like_sf"/>
</dbReference>
<evidence type="ECO:0000256" key="15">
    <source>
        <dbReference type="PIRSR" id="PIRSR606309-1"/>
    </source>
</evidence>
<protein>
    <recommendedName>
        <fullName evidence="3 18">DNA polymerase III subunit epsilon</fullName>
        <ecNumber evidence="2 18">2.7.7.7</ecNumber>
    </recommendedName>
</protein>
<dbReference type="Pfam" id="PF00929">
    <property type="entry name" value="RNase_T"/>
    <property type="match status" value="1"/>
</dbReference>
<dbReference type="OrthoDB" id="9804290at2"/>
<dbReference type="GO" id="GO:0005829">
    <property type="term" value="C:cytosol"/>
    <property type="evidence" value="ECO:0007669"/>
    <property type="project" value="TreeGrafter"/>
</dbReference>
<evidence type="ECO:0000256" key="14">
    <source>
        <dbReference type="ARBA" id="ARBA00049244"/>
    </source>
</evidence>
<name>A0A2U0THA3_9PAST</name>
<keyword evidence="12 18" id="KW-0239">DNA-directed DNA polymerase</keyword>
<comment type="catalytic activity">
    <reaction evidence="14 18">
        <text>DNA(n) + a 2'-deoxyribonucleoside 5'-triphosphate = DNA(n+1) + diphosphate</text>
        <dbReference type="Rhea" id="RHEA:22508"/>
        <dbReference type="Rhea" id="RHEA-COMP:17339"/>
        <dbReference type="Rhea" id="RHEA-COMP:17340"/>
        <dbReference type="ChEBI" id="CHEBI:33019"/>
        <dbReference type="ChEBI" id="CHEBI:61560"/>
        <dbReference type="ChEBI" id="CHEBI:173112"/>
        <dbReference type="EC" id="2.7.7.7"/>
    </reaction>
</comment>
<feature type="binding site" evidence="17">
    <location>
        <position position="172"/>
    </location>
    <ligand>
        <name>a divalent metal cation</name>
        <dbReference type="ChEBI" id="CHEBI:60240"/>
        <label>1</label>
        <note>catalytic</note>
    </ligand>
</feature>
<keyword evidence="6 18" id="KW-0235">DNA replication</keyword>
<comment type="function">
    <text evidence="18">DNA polymerase III is a complex, multichain enzyme responsible for most of the replicative synthesis in bacteria. The epsilon subunit contain the editing function and is a proofreading 3'-5' exonuclease.</text>
</comment>
<dbReference type="InterPro" id="IPR013520">
    <property type="entry name" value="Ribonucl_H"/>
</dbReference>
<feature type="binding site" evidence="16">
    <location>
        <position position="67"/>
    </location>
    <ligand>
        <name>substrate</name>
    </ligand>
</feature>
<dbReference type="SUPFAM" id="SSF53098">
    <property type="entry name" value="Ribonuclease H-like"/>
    <property type="match status" value="1"/>
</dbReference>
<evidence type="ECO:0000256" key="17">
    <source>
        <dbReference type="PIRSR" id="PIRSR606309-3"/>
    </source>
</evidence>
<keyword evidence="7 18" id="KW-0540">Nuclease</keyword>
<evidence type="ECO:0000256" key="7">
    <source>
        <dbReference type="ARBA" id="ARBA00022722"/>
    </source>
</evidence>
<keyword evidence="11 17" id="KW-0460">Magnesium</keyword>
<evidence type="ECO:0000256" key="9">
    <source>
        <dbReference type="ARBA" id="ARBA00022801"/>
    </source>
</evidence>
<keyword evidence="8 17" id="KW-0479">Metal-binding</keyword>
<dbReference type="SMART" id="SM00479">
    <property type="entry name" value="EXOIII"/>
    <property type="match status" value="1"/>
</dbReference>
<feature type="domain" description="Exonuclease" evidence="19">
    <location>
        <begin position="13"/>
        <end position="189"/>
    </location>
</feature>
<dbReference type="PANTHER" id="PTHR30231:SF41">
    <property type="entry name" value="DNA POLYMERASE III SUBUNIT EPSILON"/>
    <property type="match status" value="1"/>
</dbReference>
<dbReference type="GO" id="GO:0046872">
    <property type="term" value="F:metal ion binding"/>
    <property type="evidence" value="ECO:0007669"/>
    <property type="project" value="UniProtKB-KW"/>
</dbReference>
<feature type="binding site" evidence="16">
    <location>
        <position position="72"/>
    </location>
    <ligand>
        <name>substrate</name>
    </ligand>
</feature>
<dbReference type="Gene3D" id="3.30.420.10">
    <property type="entry name" value="Ribonuclease H-like superfamily/Ribonuclease H"/>
    <property type="match status" value="1"/>
</dbReference>
<dbReference type="NCBIfam" id="TIGR00573">
    <property type="entry name" value="dnaq"/>
    <property type="match status" value="1"/>
</dbReference>
<dbReference type="RefSeq" id="WP_116631008.1">
    <property type="nucleotide sequence ID" value="NZ_QENU01000001.1"/>
</dbReference>
<feature type="active site" description="Proton acceptor" evidence="15">
    <location>
        <position position="167"/>
    </location>
</feature>
<dbReference type="GO" id="GO:0045004">
    <property type="term" value="P:DNA replication proofreading"/>
    <property type="evidence" value="ECO:0007669"/>
    <property type="project" value="TreeGrafter"/>
</dbReference>
<evidence type="ECO:0000256" key="10">
    <source>
        <dbReference type="ARBA" id="ARBA00022839"/>
    </source>
</evidence>
<comment type="cofactor">
    <cofactor evidence="1 18">
        <name>Mn(2+)</name>
        <dbReference type="ChEBI" id="CHEBI:29035"/>
    </cofactor>
</comment>
<comment type="caution">
    <text evidence="20">The sequence shown here is derived from an EMBL/GenBank/DDBJ whole genome shotgun (WGS) entry which is preliminary data.</text>
</comment>
<keyword evidence="21" id="KW-1185">Reference proteome</keyword>
<evidence type="ECO:0000259" key="19">
    <source>
        <dbReference type="SMART" id="SM00479"/>
    </source>
</evidence>
<dbReference type="CDD" id="cd06131">
    <property type="entry name" value="DNA_pol_III_epsilon_Ecoli_like"/>
    <property type="match status" value="1"/>
</dbReference>
<dbReference type="EC" id="2.7.7.7" evidence="2 18"/>
<evidence type="ECO:0000256" key="1">
    <source>
        <dbReference type="ARBA" id="ARBA00001936"/>
    </source>
</evidence>
<dbReference type="FunFam" id="3.30.420.10:FF:000012">
    <property type="entry name" value="DNA polymerase III subunit epsilon"/>
    <property type="match status" value="1"/>
</dbReference>
<feature type="binding site" evidence="17">
    <location>
        <position position="20"/>
    </location>
    <ligand>
        <name>a divalent metal cation</name>
        <dbReference type="ChEBI" id="CHEBI:60240"/>
        <label>1</label>
        <note>catalytic</note>
    </ligand>
</feature>
<evidence type="ECO:0000313" key="20">
    <source>
        <dbReference type="EMBL" id="PVX42908.1"/>
    </source>
</evidence>
<evidence type="ECO:0000256" key="18">
    <source>
        <dbReference type="RuleBase" id="RU364087"/>
    </source>
</evidence>
<evidence type="ECO:0000313" key="21">
    <source>
        <dbReference type="Proteomes" id="UP000245909"/>
    </source>
</evidence>
<dbReference type="GO" id="GO:0008408">
    <property type="term" value="F:3'-5' exonuclease activity"/>
    <property type="evidence" value="ECO:0007669"/>
    <property type="project" value="TreeGrafter"/>
</dbReference>
<comment type="subunit">
    <text evidence="18">DNA polymerase III contains a core (composed of alpha, epsilon and theta chains) that associates with a tau subunit. This core dimerizes to form the POLIII' complex. PolIII' associates with the gamma complex (composed of gamma, delta, delta', psi and chi chains) and with the beta chain to form the complete DNA polymerase III complex.</text>
</comment>
<comment type="cofactor">
    <cofactor evidence="17">
        <name>Mg(2+)</name>
        <dbReference type="ChEBI" id="CHEBI:18420"/>
    </cofactor>
    <cofactor evidence="17">
        <name>Mn(2+)</name>
        <dbReference type="ChEBI" id="CHEBI:29035"/>
    </cofactor>
    <text evidence="17">Binds 2 divalent metal cations. Magnesium or manganese.</text>
</comment>
<dbReference type="Proteomes" id="UP000245909">
    <property type="component" value="Unassembled WGS sequence"/>
</dbReference>
<evidence type="ECO:0000256" key="12">
    <source>
        <dbReference type="ARBA" id="ARBA00022932"/>
    </source>
</evidence>
<organism evidence="20 21">
    <name type="scientific">Alitibacter langaaensis DSM 22999</name>
    <dbReference type="NCBI Taxonomy" id="1122935"/>
    <lineage>
        <taxon>Bacteria</taxon>
        <taxon>Pseudomonadati</taxon>
        <taxon>Pseudomonadota</taxon>
        <taxon>Gammaproteobacteria</taxon>
        <taxon>Pasteurellales</taxon>
        <taxon>Pasteurellaceae</taxon>
        <taxon>Alitibacter</taxon>
    </lineage>
</organism>
<feature type="binding site" evidence="16">
    <location>
        <position position="18"/>
    </location>
    <ligand>
        <name>substrate</name>
    </ligand>
</feature>
<evidence type="ECO:0000256" key="13">
    <source>
        <dbReference type="ARBA" id="ARBA00023211"/>
    </source>
</evidence>
<evidence type="ECO:0000256" key="6">
    <source>
        <dbReference type="ARBA" id="ARBA00022705"/>
    </source>
</evidence>
<evidence type="ECO:0000256" key="3">
    <source>
        <dbReference type="ARBA" id="ARBA00020352"/>
    </source>
</evidence>
<dbReference type="NCBIfam" id="TIGR01406">
    <property type="entry name" value="dnaQ_proteo"/>
    <property type="match status" value="1"/>
</dbReference>
<gene>
    <name evidence="18" type="primary">dnaQ</name>
    <name evidence="20" type="ORF">C8D76_101243</name>
</gene>
<keyword evidence="5 18" id="KW-0548">Nucleotidyltransferase</keyword>
<sequence>MTTTQNTELQPTRQIVLDTETTGMNQFGAHYEGHCIIEIGAVEMINRKYTGRKLHLYIKPDRSVDPEAIQVHGITDEMLADKPDFPTIAQEFIDFIKGSELLIHNAPFDVGFMDYEFRKHNINVKTTDICMVTDTLQLARRQYPGKRNSLDALCDRLHIDNSKRTLHGALLDAEILGDVYLAMTGGQVSLFDENEPIEPQVREEKIQVIEQSAVKIVNDLQVLLPTTEELSAHEEQIQTIQKKSKNNCIWFNRLNPQAENGKTVH</sequence>
<dbReference type="InterPro" id="IPR036397">
    <property type="entry name" value="RNaseH_sf"/>
</dbReference>
<evidence type="ECO:0000256" key="8">
    <source>
        <dbReference type="ARBA" id="ARBA00022723"/>
    </source>
</evidence>
<dbReference type="InterPro" id="IPR006054">
    <property type="entry name" value="DnaQ"/>
</dbReference>
<feature type="binding site" evidence="17">
    <location>
        <position position="18"/>
    </location>
    <ligand>
        <name>a divalent metal cation</name>
        <dbReference type="ChEBI" id="CHEBI:60240"/>
        <label>1</label>
        <note>catalytic</note>
    </ligand>
</feature>
<evidence type="ECO:0000256" key="11">
    <source>
        <dbReference type="ARBA" id="ARBA00022842"/>
    </source>
</evidence>
<reference evidence="20 21" key="1">
    <citation type="submission" date="2018-05" db="EMBL/GenBank/DDBJ databases">
        <title>Genomic Encyclopedia of Type Strains, Phase IV (KMG-IV): sequencing the most valuable type-strain genomes for metagenomic binning, comparative biology and taxonomic classification.</title>
        <authorList>
            <person name="Goeker M."/>
        </authorList>
    </citation>
    <scope>NUCLEOTIDE SEQUENCE [LARGE SCALE GENOMIC DNA]</scope>
    <source>
        <strain evidence="20 21">DSM 22999</strain>
    </source>
</reference>
<dbReference type="GO" id="GO:0003887">
    <property type="term" value="F:DNA-directed DNA polymerase activity"/>
    <property type="evidence" value="ECO:0007669"/>
    <property type="project" value="UniProtKB-KW"/>
</dbReference>
<accession>A0A2U0THA3</accession>
<evidence type="ECO:0000256" key="4">
    <source>
        <dbReference type="ARBA" id="ARBA00022679"/>
    </source>
</evidence>
<dbReference type="InterPro" id="IPR006309">
    <property type="entry name" value="DnaQ_proteo"/>
</dbReference>
<dbReference type="EMBL" id="QENU01000001">
    <property type="protein sequence ID" value="PVX42908.1"/>
    <property type="molecule type" value="Genomic_DNA"/>
</dbReference>
<evidence type="ECO:0000256" key="5">
    <source>
        <dbReference type="ARBA" id="ARBA00022695"/>
    </source>
</evidence>
<feature type="binding site" evidence="16">
    <location>
        <position position="20"/>
    </location>
    <ligand>
        <name>substrate</name>
    </ligand>
</feature>
<keyword evidence="9 18" id="KW-0378">Hydrolase</keyword>
<dbReference type="GO" id="GO:0003677">
    <property type="term" value="F:DNA binding"/>
    <property type="evidence" value="ECO:0007669"/>
    <property type="project" value="InterPro"/>
</dbReference>
<dbReference type="PANTHER" id="PTHR30231">
    <property type="entry name" value="DNA POLYMERASE III SUBUNIT EPSILON"/>
    <property type="match status" value="1"/>
</dbReference>
<evidence type="ECO:0000256" key="16">
    <source>
        <dbReference type="PIRSR" id="PIRSR606309-2"/>
    </source>
</evidence>
<keyword evidence="13 17" id="KW-0464">Manganese</keyword>
<feature type="binding site" evidence="16">
    <location>
        <position position="172"/>
    </location>
    <ligand>
        <name>substrate</name>
    </ligand>
</feature>
<proteinExistence type="predicted"/>